<keyword evidence="1" id="KW-0472">Membrane</keyword>
<keyword evidence="1" id="KW-0812">Transmembrane</keyword>
<feature type="transmembrane region" description="Helical" evidence="1">
    <location>
        <begin position="49"/>
        <end position="74"/>
    </location>
</feature>
<evidence type="ECO:0000313" key="3">
    <source>
        <dbReference type="Proteomes" id="UP000554286"/>
    </source>
</evidence>
<organism evidence="2 3">
    <name type="scientific">Roseospira visakhapatnamensis</name>
    <dbReference type="NCBI Taxonomy" id="390880"/>
    <lineage>
        <taxon>Bacteria</taxon>
        <taxon>Pseudomonadati</taxon>
        <taxon>Pseudomonadota</taxon>
        <taxon>Alphaproteobacteria</taxon>
        <taxon>Rhodospirillales</taxon>
        <taxon>Rhodospirillaceae</taxon>
        <taxon>Roseospira</taxon>
    </lineage>
</organism>
<dbReference type="AlphaFoldDB" id="A0A7W6W9W5"/>
<dbReference type="EMBL" id="JACIGK010000012">
    <property type="protein sequence ID" value="MBB4266238.1"/>
    <property type="molecule type" value="Genomic_DNA"/>
</dbReference>
<proteinExistence type="predicted"/>
<keyword evidence="3" id="KW-1185">Reference proteome</keyword>
<comment type="caution">
    <text evidence="2">The sequence shown here is derived from an EMBL/GenBank/DDBJ whole genome shotgun (WGS) entry which is preliminary data.</text>
</comment>
<dbReference type="Proteomes" id="UP000554286">
    <property type="component" value="Unassembled WGS sequence"/>
</dbReference>
<name>A0A7W6W9W5_9PROT</name>
<protein>
    <submittedName>
        <fullName evidence="2">Uncharacterized protein</fullName>
    </submittedName>
</protein>
<accession>A0A7W6W9W5</accession>
<dbReference type="RefSeq" id="WP_184044420.1">
    <property type="nucleotide sequence ID" value="NZ_JACIGK010000012.1"/>
</dbReference>
<evidence type="ECO:0000313" key="2">
    <source>
        <dbReference type="EMBL" id="MBB4266238.1"/>
    </source>
</evidence>
<reference evidence="2 3" key="1">
    <citation type="submission" date="2020-08" db="EMBL/GenBank/DDBJ databases">
        <title>Genome sequencing of Purple Non-Sulfur Bacteria from various extreme environments.</title>
        <authorList>
            <person name="Mayer M."/>
        </authorList>
    </citation>
    <scope>NUCLEOTIDE SEQUENCE [LARGE SCALE GENOMIC DNA]</scope>
    <source>
        <strain evidence="2 3">JA131</strain>
    </source>
</reference>
<keyword evidence="1" id="KW-1133">Transmembrane helix</keyword>
<sequence length="83" mass="9183">MISESSMMESRVTRLEVEFEHVRKDLDEIKTNLKDISLRLARMPTIGGMWGMVATVIGVALSMISMTVAVIVYLPTVMPGLAN</sequence>
<gene>
    <name evidence="2" type="ORF">GGD89_001869</name>
</gene>
<evidence type="ECO:0000256" key="1">
    <source>
        <dbReference type="SAM" id="Phobius"/>
    </source>
</evidence>